<proteinExistence type="predicted"/>
<feature type="transmembrane region" description="Helical" evidence="1">
    <location>
        <begin position="20"/>
        <end position="40"/>
    </location>
</feature>
<evidence type="ECO:0000313" key="2">
    <source>
        <dbReference type="EMBL" id="RNA35032.1"/>
    </source>
</evidence>
<accession>A0A3M7SGY7</accession>
<dbReference type="EMBL" id="REGN01001382">
    <property type="protein sequence ID" value="RNA35032.1"/>
    <property type="molecule type" value="Genomic_DNA"/>
</dbReference>
<name>A0A3M7SGY7_BRAPC</name>
<reference evidence="2 3" key="1">
    <citation type="journal article" date="2018" name="Sci. Rep.">
        <title>Genomic signatures of local adaptation to the degree of environmental predictability in rotifers.</title>
        <authorList>
            <person name="Franch-Gras L."/>
            <person name="Hahn C."/>
            <person name="Garcia-Roger E.M."/>
            <person name="Carmona M.J."/>
            <person name="Serra M."/>
            <person name="Gomez A."/>
        </authorList>
    </citation>
    <scope>NUCLEOTIDE SEQUENCE [LARGE SCALE GENOMIC DNA]</scope>
    <source>
        <strain evidence="2">HYR1</strain>
    </source>
</reference>
<keyword evidence="1" id="KW-0812">Transmembrane</keyword>
<comment type="caution">
    <text evidence="2">The sequence shown here is derived from an EMBL/GenBank/DDBJ whole genome shotgun (WGS) entry which is preliminary data.</text>
</comment>
<evidence type="ECO:0000256" key="1">
    <source>
        <dbReference type="SAM" id="Phobius"/>
    </source>
</evidence>
<keyword evidence="1" id="KW-0472">Membrane</keyword>
<dbReference type="AlphaFoldDB" id="A0A3M7SGY7"/>
<protein>
    <submittedName>
        <fullName evidence="2">Uncharacterized protein</fullName>
    </submittedName>
</protein>
<keyword evidence="1" id="KW-1133">Transmembrane helix</keyword>
<organism evidence="2 3">
    <name type="scientific">Brachionus plicatilis</name>
    <name type="common">Marine rotifer</name>
    <name type="synonym">Brachionus muelleri</name>
    <dbReference type="NCBI Taxonomy" id="10195"/>
    <lineage>
        <taxon>Eukaryota</taxon>
        <taxon>Metazoa</taxon>
        <taxon>Spiralia</taxon>
        <taxon>Gnathifera</taxon>
        <taxon>Rotifera</taxon>
        <taxon>Eurotatoria</taxon>
        <taxon>Monogononta</taxon>
        <taxon>Pseudotrocha</taxon>
        <taxon>Ploima</taxon>
        <taxon>Brachionidae</taxon>
        <taxon>Brachionus</taxon>
    </lineage>
</organism>
<dbReference type="Proteomes" id="UP000276133">
    <property type="component" value="Unassembled WGS sequence"/>
</dbReference>
<keyword evidence="3" id="KW-1185">Reference proteome</keyword>
<gene>
    <name evidence="2" type="ORF">BpHYR1_047089</name>
</gene>
<sequence length="75" mass="8687">MKAEVKYHKKHLICVHGIDYLFFVNSMFLFSIFCLSILCLTAKISHCRQIADFQSPDLRLTCDFSTTLVRSVLND</sequence>
<evidence type="ECO:0000313" key="3">
    <source>
        <dbReference type="Proteomes" id="UP000276133"/>
    </source>
</evidence>